<dbReference type="PANTHER" id="PTHR45850">
    <property type="entry name" value="SORTING NEXIN FAMILY MEMBER"/>
    <property type="match status" value="1"/>
</dbReference>
<dbReference type="STRING" id="1965070.A0A3S3S7R6"/>
<dbReference type="EMBL" id="NCKU01001618">
    <property type="protein sequence ID" value="RWS11649.1"/>
    <property type="molecule type" value="Genomic_DNA"/>
</dbReference>
<proteinExistence type="predicted"/>
<dbReference type="PANTHER" id="PTHR45850:SF2">
    <property type="entry name" value="SORTING NEXIN-5-LIKE"/>
    <property type="match status" value="1"/>
</dbReference>
<dbReference type="OrthoDB" id="9976382at2759"/>
<accession>A0A3S3S7R6</accession>
<gene>
    <name evidence="1" type="ORF">B4U79_11301</name>
</gene>
<reference evidence="1 2" key="1">
    <citation type="journal article" date="2018" name="Gigascience">
        <title>Genomes of trombidid mites reveal novel predicted allergens and laterally-transferred genes associated with secondary metabolism.</title>
        <authorList>
            <person name="Dong X."/>
            <person name="Chaisiri K."/>
            <person name="Xia D."/>
            <person name="Armstrong S.D."/>
            <person name="Fang Y."/>
            <person name="Donnelly M.J."/>
            <person name="Kadowaki T."/>
            <person name="McGarry J.W."/>
            <person name="Darby A.C."/>
            <person name="Makepeace B.L."/>
        </authorList>
    </citation>
    <scope>NUCLEOTIDE SEQUENCE [LARGE SCALE GENOMIC DNA]</scope>
    <source>
        <strain evidence="1">UoL-WK</strain>
    </source>
</reference>
<evidence type="ECO:0000313" key="1">
    <source>
        <dbReference type="EMBL" id="RWS11649.1"/>
    </source>
</evidence>
<comment type="caution">
    <text evidence="1">The sequence shown here is derived from an EMBL/GenBank/DDBJ whole genome shotgun (WGS) entry which is preliminary data.</text>
</comment>
<evidence type="ECO:0000313" key="2">
    <source>
        <dbReference type="Proteomes" id="UP000285301"/>
    </source>
</evidence>
<keyword evidence="2" id="KW-1185">Reference proteome</keyword>
<organism evidence="1 2">
    <name type="scientific">Dinothrombium tinctorium</name>
    <dbReference type="NCBI Taxonomy" id="1965070"/>
    <lineage>
        <taxon>Eukaryota</taxon>
        <taxon>Metazoa</taxon>
        <taxon>Ecdysozoa</taxon>
        <taxon>Arthropoda</taxon>
        <taxon>Chelicerata</taxon>
        <taxon>Arachnida</taxon>
        <taxon>Acari</taxon>
        <taxon>Acariformes</taxon>
        <taxon>Trombidiformes</taxon>
        <taxon>Prostigmata</taxon>
        <taxon>Anystina</taxon>
        <taxon>Parasitengona</taxon>
        <taxon>Trombidioidea</taxon>
        <taxon>Trombidiidae</taxon>
        <taxon>Dinothrombium</taxon>
    </lineage>
</organism>
<protein>
    <submittedName>
        <fullName evidence="1">Sorting nexin-32-like protein</fullName>
    </submittedName>
</protein>
<sequence>MKSQKTKVSYDKLCGVLAHLSTALNLNLGDSESKITRQGIKFSNLFSLALDDYRKGLEIINFNDEASLGACLELWSKYVEVEKEMLNKRTLLMIEYENANRNLDKAKISRKELVSA</sequence>
<name>A0A3S3S7R6_9ACAR</name>
<dbReference type="AlphaFoldDB" id="A0A3S3S7R6"/>
<dbReference type="Proteomes" id="UP000285301">
    <property type="component" value="Unassembled WGS sequence"/>
</dbReference>